<name>A0A504YBN7_FASGI</name>
<keyword evidence="6" id="KW-0464">Manganese</keyword>
<dbReference type="PANTHER" id="PTHR11668">
    <property type="entry name" value="SERINE/THREONINE PROTEIN PHOSPHATASE"/>
    <property type="match status" value="1"/>
</dbReference>
<comment type="caution">
    <text evidence="10">The sequence shown here is derived from an EMBL/GenBank/DDBJ whole genome shotgun (WGS) entry which is preliminary data.</text>
</comment>
<organism evidence="10 11">
    <name type="scientific">Fasciola gigantica</name>
    <name type="common">Giant liver fluke</name>
    <dbReference type="NCBI Taxonomy" id="46835"/>
    <lineage>
        <taxon>Eukaryota</taxon>
        <taxon>Metazoa</taxon>
        <taxon>Spiralia</taxon>
        <taxon>Lophotrochozoa</taxon>
        <taxon>Platyhelminthes</taxon>
        <taxon>Trematoda</taxon>
        <taxon>Digenea</taxon>
        <taxon>Plagiorchiida</taxon>
        <taxon>Echinostomata</taxon>
        <taxon>Echinostomatoidea</taxon>
        <taxon>Fasciolidae</taxon>
        <taxon>Fasciola</taxon>
    </lineage>
</organism>
<dbReference type="Gene3D" id="3.60.21.10">
    <property type="match status" value="1"/>
</dbReference>
<dbReference type="InterPro" id="IPR004843">
    <property type="entry name" value="Calcineurin-like_PHP"/>
</dbReference>
<dbReference type="PRINTS" id="PR00114">
    <property type="entry name" value="STPHPHTASE"/>
</dbReference>
<dbReference type="SMART" id="SM00156">
    <property type="entry name" value="PP2Ac"/>
    <property type="match status" value="1"/>
</dbReference>
<comment type="catalytic activity">
    <reaction evidence="8">
        <text>O-phospho-L-threonyl-[protein] + H2O = L-threonyl-[protein] + phosphate</text>
        <dbReference type="Rhea" id="RHEA:47004"/>
        <dbReference type="Rhea" id="RHEA-COMP:11060"/>
        <dbReference type="Rhea" id="RHEA-COMP:11605"/>
        <dbReference type="ChEBI" id="CHEBI:15377"/>
        <dbReference type="ChEBI" id="CHEBI:30013"/>
        <dbReference type="ChEBI" id="CHEBI:43474"/>
        <dbReference type="ChEBI" id="CHEBI:61977"/>
        <dbReference type="EC" id="3.1.3.16"/>
    </reaction>
</comment>
<dbReference type="InterPro" id="IPR006186">
    <property type="entry name" value="Ser/Thr-sp_prot-phosphatase"/>
</dbReference>
<dbReference type="EC" id="3.1.3.16" evidence="2"/>
<dbReference type="InterPro" id="IPR029052">
    <property type="entry name" value="Metallo-depent_PP-like"/>
</dbReference>
<evidence type="ECO:0000256" key="2">
    <source>
        <dbReference type="ARBA" id="ARBA00013081"/>
    </source>
</evidence>
<evidence type="ECO:0000256" key="5">
    <source>
        <dbReference type="ARBA" id="ARBA00022912"/>
    </source>
</evidence>
<comment type="catalytic activity">
    <reaction evidence="7">
        <text>O-phospho-L-seryl-[protein] + H2O = L-seryl-[protein] + phosphate</text>
        <dbReference type="Rhea" id="RHEA:20629"/>
        <dbReference type="Rhea" id="RHEA-COMP:9863"/>
        <dbReference type="Rhea" id="RHEA-COMP:11604"/>
        <dbReference type="ChEBI" id="CHEBI:15377"/>
        <dbReference type="ChEBI" id="CHEBI:29999"/>
        <dbReference type="ChEBI" id="CHEBI:43474"/>
        <dbReference type="ChEBI" id="CHEBI:83421"/>
        <dbReference type="EC" id="3.1.3.16"/>
    </reaction>
</comment>
<dbReference type="OrthoDB" id="6238899at2759"/>
<evidence type="ECO:0000256" key="4">
    <source>
        <dbReference type="ARBA" id="ARBA00022801"/>
    </source>
</evidence>
<dbReference type="SUPFAM" id="SSF56300">
    <property type="entry name" value="Metallo-dependent phosphatases"/>
    <property type="match status" value="1"/>
</dbReference>
<feature type="domain" description="Serine/threonine specific protein phosphatases" evidence="9">
    <location>
        <begin position="64"/>
        <end position="351"/>
    </location>
</feature>
<dbReference type="GO" id="GO:0005634">
    <property type="term" value="C:nucleus"/>
    <property type="evidence" value="ECO:0007669"/>
    <property type="project" value="TreeGrafter"/>
</dbReference>
<reference evidence="10 11" key="1">
    <citation type="submission" date="2019-04" db="EMBL/GenBank/DDBJ databases">
        <title>Annotation for the trematode Fasciola gigantica.</title>
        <authorList>
            <person name="Choi Y.-J."/>
        </authorList>
    </citation>
    <scope>NUCLEOTIDE SEQUENCE [LARGE SCALE GENOMIC DNA]</scope>
    <source>
        <strain evidence="10">Uganda_cow_1</strain>
    </source>
</reference>
<protein>
    <recommendedName>
        <fullName evidence="2">protein-serine/threonine phosphatase</fullName>
        <ecNumber evidence="2">3.1.3.16</ecNumber>
    </recommendedName>
</protein>
<keyword evidence="3" id="KW-0479">Metal-binding</keyword>
<keyword evidence="11" id="KW-1185">Reference proteome</keyword>
<evidence type="ECO:0000313" key="10">
    <source>
        <dbReference type="EMBL" id="TPP57951.1"/>
    </source>
</evidence>
<dbReference type="SMR" id="A0A504YBN7"/>
<comment type="cofactor">
    <cofactor evidence="1">
        <name>Mn(2+)</name>
        <dbReference type="ChEBI" id="CHEBI:29035"/>
    </cofactor>
</comment>
<evidence type="ECO:0000256" key="7">
    <source>
        <dbReference type="ARBA" id="ARBA00047761"/>
    </source>
</evidence>
<evidence type="ECO:0000259" key="9">
    <source>
        <dbReference type="SMART" id="SM00156"/>
    </source>
</evidence>
<dbReference type="Proteomes" id="UP000316759">
    <property type="component" value="Unassembled WGS sequence"/>
</dbReference>
<evidence type="ECO:0000256" key="1">
    <source>
        <dbReference type="ARBA" id="ARBA00001936"/>
    </source>
</evidence>
<dbReference type="Pfam" id="PF00149">
    <property type="entry name" value="Metallophos"/>
    <property type="match status" value="1"/>
</dbReference>
<evidence type="ECO:0000313" key="11">
    <source>
        <dbReference type="Proteomes" id="UP000316759"/>
    </source>
</evidence>
<evidence type="ECO:0000256" key="6">
    <source>
        <dbReference type="ARBA" id="ARBA00023211"/>
    </source>
</evidence>
<dbReference type="AlphaFoldDB" id="A0A504YBN7"/>
<dbReference type="STRING" id="46835.A0A504YBN7"/>
<keyword evidence="4" id="KW-0378">Hydrolase</keyword>
<dbReference type="PANTHER" id="PTHR11668:SF300">
    <property type="entry name" value="SERINE_THREONINE-PROTEIN PHOSPHATASE"/>
    <property type="match status" value="1"/>
</dbReference>
<gene>
    <name evidence="10" type="ORF">FGIG_06926</name>
</gene>
<dbReference type="GO" id="GO:0005737">
    <property type="term" value="C:cytoplasm"/>
    <property type="evidence" value="ECO:0007669"/>
    <property type="project" value="TreeGrafter"/>
</dbReference>
<evidence type="ECO:0000256" key="3">
    <source>
        <dbReference type="ARBA" id="ARBA00022723"/>
    </source>
</evidence>
<evidence type="ECO:0000256" key="8">
    <source>
        <dbReference type="ARBA" id="ARBA00048336"/>
    </source>
</evidence>
<proteinExistence type="predicted"/>
<dbReference type="GO" id="GO:0046872">
    <property type="term" value="F:metal ion binding"/>
    <property type="evidence" value="ECO:0007669"/>
    <property type="project" value="UniProtKB-KW"/>
</dbReference>
<sequence>MLLLYRAEHMPAKSELTRMKKCDVEISDKPSVSRIRRQIILNKTRRLVSRLTDFQMLKGRPAQIGELEISNICQLLPEMLSEEPSCLSLNLSHPLNVVGDIYGHFTELLQTLTELGHPPATRYLFLGNYVGRGERSVETIALLFSYKLLYPEKVYLLRGSHECEQLGRAYGFFAEVSGRFSHRLWKSIMNTFNYLPVTAIIENSIFCSHSGISPCVLYSGCQNVNDLETYINRWILRPSEVESNLLLTHFIWSQPDSETRGWTRNPCGLGYLFGPKEVSSFCERFNLALMIRSNDLVSGGFEFFADKRLISIFTAPGYMKSYKNEAAVLNMVFCERSRNIVCHIYSLKPTINTRGKMIGGTMLVLCEMPTTEQWNTRLFHEEEPSD</sequence>
<dbReference type="InterPro" id="IPR050341">
    <property type="entry name" value="PP1_catalytic_subunit"/>
</dbReference>
<keyword evidence="5" id="KW-0904">Protein phosphatase</keyword>
<accession>A0A504YBN7</accession>
<dbReference type="GO" id="GO:0004722">
    <property type="term" value="F:protein serine/threonine phosphatase activity"/>
    <property type="evidence" value="ECO:0007669"/>
    <property type="project" value="UniProtKB-EC"/>
</dbReference>
<dbReference type="EMBL" id="SUNJ01012543">
    <property type="protein sequence ID" value="TPP57951.1"/>
    <property type="molecule type" value="Genomic_DNA"/>
</dbReference>